<sequence>MCRAELINNNVIVKNPEDIEQLYSKGFFGKGILSRSRPEHSISDPMLTAKWKDAKLNMPIISSK</sequence>
<dbReference type="OrthoDB" id="10249562at2759"/>
<dbReference type="GO" id="GO:0006388">
    <property type="term" value="P:tRNA splicing, via endonucleolytic cleavage and ligation"/>
    <property type="evidence" value="ECO:0007669"/>
    <property type="project" value="InterPro"/>
</dbReference>
<accession>V8NCC2</accession>
<dbReference type="EMBL" id="AZIM01005746">
    <property type="protein sequence ID" value="ETE59217.1"/>
    <property type="molecule type" value="Genomic_DNA"/>
</dbReference>
<dbReference type="AlphaFoldDB" id="V8NCC2"/>
<proteinExistence type="predicted"/>
<reference evidence="2 3" key="1">
    <citation type="journal article" date="2013" name="Proc. Natl. Acad. Sci. U.S.A.">
        <title>The king cobra genome reveals dynamic gene evolution and adaptation in the snake venom system.</title>
        <authorList>
            <person name="Vonk F.J."/>
            <person name="Casewell N.R."/>
            <person name="Henkel C.V."/>
            <person name="Heimberg A.M."/>
            <person name="Jansen H.J."/>
            <person name="McCleary R.J."/>
            <person name="Kerkkamp H.M."/>
            <person name="Vos R.A."/>
            <person name="Guerreiro I."/>
            <person name="Calvete J.J."/>
            <person name="Wuster W."/>
            <person name="Woods A.E."/>
            <person name="Logan J.M."/>
            <person name="Harrison R.A."/>
            <person name="Castoe T.A."/>
            <person name="de Koning A.P."/>
            <person name="Pollock D.D."/>
            <person name="Yandell M."/>
            <person name="Calderon D."/>
            <person name="Renjifo C."/>
            <person name="Currier R.B."/>
            <person name="Salgado D."/>
            <person name="Pla D."/>
            <person name="Sanz L."/>
            <person name="Hyder A.S."/>
            <person name="Ribeiro J.M."/>
            <person name="Arntzen J.W."/>
            <person name="van den Thillart G.E."/>
            <person name="Boetzer M."/>
            <person name="Pirovano W."/>
            <person name="Dirks R.P."/>
            <person name="Spaink H.P."/>
            <person name="Duboule D."/>
            <person name="McGlinn E."/>
            <person name="Kini R.M."/>
            <person name="Richardson M.K."/>
        </authorList>
    </citation>
    <scope>NUCLEOTIDE SEQUENCE</scope>
    <source>
        <tissue evidence="2">Blood</tissue>
    </source>
</reference>
<evidence type="ECO:0000313" key="3">
    <source>
        <dbReference type="Proteomes" id="UP000018936"/>
    </source>
</evidence>
<feature type="non-terminal residue" evidence="2">
    <location>
        <position position="64"/>
    </location>
</feature>
<comment type="caution">
    <text evidence="2">The sequence shown here is derived from an EMBL/GenBank/DDBJ whole genome shotgun (WGS) entry which is preliminary data.</text>
</comment>
<feature type="domain" description="tRNA intron endonuclease N-terminal" evidence="1">
    <location>
        <begin position="3"/>
        <end position="30"/>
    </location>
</feature>
<organism evidence="2 3">
    <name type="scientific">Ophiophagus hannah</name>
    <name type="common">King cobra</name>
    <name type="synonym">Naja hannah</name>
    <dbReference type="NCBI Taxonomy" id="8665"/>
    <lineage>
        <taxon>Eukaryota</taxon>
        <taxon>Metazoa</taxon>
        <taxon>Chordata</taxon>
        <taxon>Craniata</taxon>
        <taxon>Vertebrata</taxon>
        <taxon>Euteleostomi</taxon>
        <taxon>Lepidosauria</taxon>
        <taxon>Squamata</taxon>
        <taxon>Bifurcata</taxon>
        <taxon>Unidentata</taxon>
        <taxon>Episquamata</taxon>
        <taxon>Toxicofera</taxon>
        <taxon>Serpentes</taxon>
        <taxon>Colubroidea</taxon>
        <taxon>Elapidae</taxon>
        <taxon>Elapinae</taxon>
        <taxon>Ophiophagus</taxon>
    </lineage>
</organism>
<evidence type="ECO:0000313" key="2">
    <source>
        <dbReference type="EMBL" id="ETE59217.1"/>
    </source>
</evidence>
<dbReference type="Gene3D" id="3.40.1170.20">
    <property type="entry name" value="tRNA intron endonuclease, N-terminal domain"/>
    <property type="match status" value="1"/>
</dbReference>
<gene>
    <name evidence="2" type="ORF">L345_15054</name>
</gene>
<dbReference type="GO" id="GO:0000213">
    <property type="term" value="F:tRNA-intron lyase activity"/>
    <property type="evidence" value="ECO:0007669"/>
    <property type="project" value="InterPro"/>
</dbReference>
<feature type="non-terminal residue" evidence="2">
    <location>
        <position position="1"/>
    </location>
</feature>
<evidence type="ECO:0000259" key="1">
    <source>
        <dbReference type="Pfam" id="PF02778"/>
    </source>
</evidence>
<name>V8NCC2_OPHHA</name>
<protein>
    <recommendedName>
        <fullName evidence="1">tRNA intron endonuclease N-terminal domain-containing protein</fullName>
    </recommendedName>
</protein>
<dbReference type="InterPro" id="IPR006678">
    <property type="entry name" value="tRNA_intron_Endonuc_N"/>
</dbReference>
<dbReference type="Proteomes" id="UP000018936">
    <property type="component" value="Unassembled WGS sequence"/>
</dbReference>
<keyword evidence="3" id="KW-1185">Reference proteome</keyword>
<dbReference type="Pfam" id="PF02778">
    <property type="entry name" value="tRNA_int_endo_N"/>
    <property type="match status" value="1"/>
</dbReference>